<proteinExistence type="predicted"/>
<dbReference type="AlphaFoldDB" id="A0AAD5K4E1"/>
<sequence>MLMIDHEPSDIFRRFIISKQRYQGNAYMHFNLDIENKELARLFAPQNKMWHLQKYGEQSLTRSRRYVSVYEKRIFTWLYDGFWCTDQALVLNHKSRPNSRSNGKRPLPSVDIPNHMYKKYITCDKMNEKKQQQQQQQMGAFCIKDYWRLQPVKNTLVWYLSNQQWLIRIQ</sequence>
<comment type="caution">
    <text evidence="1">The sequence shown here is derived from an EMBL/GenBank/DDBJ whole genome shotgun (WGS) entry which is preliminary data.</text>
</comment>
<dbReference type="Proteomes" id="UP001209540">
    <property type="component" value="Unassembled WGS sequence"/>
</dbReference>
<gene>
    <name evidence="1" type="ORF">BDA99DRAFT_540295</name>
</gene>
<evidence type="ECO:0000313" key="2">
    <source>
        <dbReference type="Proteomes" id="UP001209540"/>
    </source>
</evidence>
<protein>
    <submittedName>
        <fullName evidence="1">Uncharacterized protein</fullName>
    </submittedName>
</protein>
<dbReference type="EMBL" id="JAIXMP010000024">
    <property type="protein sequence ID" value="KAI9254540.1"/>
    <property type="molecule type" value="Genomic_DNA"/>
</dbReference>
<keyword evidence="2" id="KW-1185">Reference proteome</keyword>
<accession>A0AAD5K4E1</accession>
<evidence type="ECO:0000313" key="1">
    <source>
        <dbReference type="EMBL" id="KAI9254540.1"/>
    </source>
</evidence>
<reference evidence="1" key="2">
    <citation type="submission" date="2023-02" db="EMBL/GenBank/DDBJ databases">
        <authorList>
            <consortium name="DOE Joint Genome Institute"/>
            <person name="Mondo S.J."/>
            <person name="Chang Y."/>
            <person name="Wang Y."/>
            <person name="Ahrendt S."/>
            <person name="Andreopoulos W."/>
            <person name="Barry K."/>
            <person name="Beard J."/>
            <person name="Benny G.L."/>
            <person name="Blankenship S."/>
            <person name="Bonito G."/>
            <person name="Cuomo C."/>
            <person name="Desiro A."/>
            <person name="Gervers K.A."/>
            <person name="Hundley H."/>
            <person name="Kuo A."/>
            <person name="LaButti K."/>
            <person name="Lang B.F."/>
            <person name="Lipzen A."/>
            <person name="O'Donnell K."/>
            <person name="Pangilinan J."/>
            <person name="Reynolds N."/>
            <person name="Sandor L."/>
            <person name="Smith M.W."/>
            <person name="Tsang A."/>
            <person name="Grigoriev I.V."/>
            <person name="Stajich J.E."/>
            <person name="Spatafora J.W."/>
        </authorList>
    </citation>
    <scope>NUCLEOTIDE SEQUENCE</scope>
    <source>
        <strain evidence="1">RSA 2281</strain>
    </source>
</reference>
<name>A0AAD5K4E1_9FUNG</name>
<organism evidence="1 2">
    <name type="scientific">Phascolomyces articulosus</name>
    <dbReference type="NCBI Taxonomy" id="60185"/>
    <lineage>
        <taxon>Eukaryota</taxon>
        <taxon>Fungi</taxon>
        <taxon>Fungi incertae sedis</taxon>
        <taxon>Mucoromycota</taxon>
        <taxon>Mucoromycotina</taxon>
        <taxon>Mucoromycetes</taxon>
        <taxon>Mucorales</taxon>
        <taxon>Lichtheimiaceae</taxon>
        <taxon>Phascolomyces</taxon>
    </lineage>
</organism>
<reference evidence="1" key="1">
    <citation type="journal article" date="2022" name="IScience">
        <title>Evolution of zygomycete secretomes and the origins of terrestrial fungal ecologies.</title>
        <authorList>
            <person name="Chang Y."/>
            <person name="Wang Y."/>
            <person name="Mondo S."/>
            <person name="Ahrendt S."/>
            <person name="Andreopoulos W."/>
            <person name="Barry K."/>
            <person name="Beard J."/>
            <person name="Benny G.L."/>
            <person name="Blankenship S."/>
            <person name="Bonito G."/>
            <person name="Cuomo C."/>
            <person name="Desiro A."/>
            <person name="Gervers K.A."/>
            <person name="Hundley H."/>
            <person name="Kuo A."/>
            <person name="LaButti K."/>
            <person name="Lang B.F."/>
            <person name="Lipzen A."/>
            <person name="O'Donnell K."/>
            <person name="Pangilinan J."/>
            <person name="Reynolds N."/>
            <person name="Sandor L."/>
            <person name="Smith M.E."/>
            <person name="Tsang A."/>
            <person name="Grigoriev I.V."/>
            <person name="Stajich J.E."/>
            <person name="Spatafora J.W."/>
        </authorList>
    </citation>
    <scope>NUCLEOTIDE SEQUENCE</scope>
    <source>
        <strain evidence="1">RSA 2281</strain>
    </source>
</reference>